<name>A0AAN8II35_9EURO</name>
<feature type="compositionally biased region" description="Polar residues" evidence="11">
    <location>
        <begin position="627"/>
        <end position="639"/>
    </location>
</feature>
<dbReference type="PROSITE" id="PS50011">
    <property type="entry name" value="PROTEIN_KINASE_DOM"/>
    <property type="match status" value="1"/>
</dbReference>
<evidence type="ECO:0000256" key="4">
    <source>
        <dbReference type="ARBA" id="ARBA00022777"/>
    </source>
</evidence>
<proteinExistence type="predicted"/>
<dbReference type="CDD" id="cd14003">
    <property type="entry name" value="STKc_AMPK-like"/>
    <property type="match status" value="1"/>
</dbReference>
<evidence type="ECO:0000256" key="5">
    <source>
        <dbReference type="ARBA" id="ARBA00022840"/>
    </source>
</evidence>
<dbReference type="EMBL" id="JAKLMC020000044">
    <property type="protein sequence ID" value="KAK5948712.1"/>
    <property type="molecule type" value="Genomic_DNA"/>
</dbReference>
<dbReference type="AlphaFoldDB" id="A0AAN8II35"/>
<dbReference type="PANTHER" id="PTHR24350">
    <property type="entry name" value="SERINE/THREONINE-PROTEIN KINASE IAL-RELATED"/>
    <property type="match status" value="1"/>
</dbReference>
<comment type="caution">
    <text evidence="13">The sequence shown here is derived from an EMBL/GenBank/DDBJ whole genome shotgun (WGS) entry which is preliminary data.</text>
</comment>
<gene>
    <name evidence="13" type="ORF">OHC33_010315</name>
</gene>
<sequence length="919" mass="101110">MQSVKTKAELQQHKTKLANSYSELLEEFSSPHLKHVGNYTLGRIIGTGSFGRVYLARHSLLPNTKVVLKASSRDDPNLAREIHHHRQFIHPHIARLYEVIVTEKTVWLVLEFCQGDELYNYLVTHGPGGLPVEKVQRIFAQLVGAVSYIHSKSCVHRDLKLENVLLDKNGDVKLVDFGFTREYEGKASYLQTFCGTICYSAPEMLKGEKYAGEKVDVWSLGIVLYALLKGELPFDEDDDMATKHKILKEDPNYPDTFPEQAKTLISKMLSKRPLHRPTLAEVLNDPFLVEHAPAQQAILKLSQPPPFTTALEKTSLERMKSAGVDIDKVIENVLSQRCDALAGWWSLLIEKELRKEARREKKRKEKEAELKILRRLSGASSRLERIAPTLENVAEEGAGTPHANGTGPDAAGGTRARSTSRGRTNRRSTPQIMVSDLPRLPEGSAMESPGDMTPPPPIPSKDPRRSRSASRPPLPPKERQRRRSSHLSLVATNPDLLGVGGPPNGVKKHRFGRTSTQNQNKKFLGQLAALKHWFVESTKRAASPRESKKSSNNSPATSQPTSSNGEKQYHGILLNGHGHSREVSGATAQTRSSYGAMLTPIMSNHSGTSNGRPVPPSRLDMQRTRQRQSLSPSPITPRSSFRRSNHGLRGRKSTSSSVSSVRSIPQRYTSTHSKASSVSSGGDSHDASTIHSPGSRSVGRSPHASLKILPATPSTGAFPAGARSRSGSDENSDPMGSSVLFAKRKKSPFKGPMLNFTACNANGITNTGLGSPAIFARPREASGSHMNLGLLDAQPRRGPRAQQRKSLIITEEEEEPEDEVEEVEEFPAVRLGRGESVHSIVFIDDPRLNGEEVEEDPPPVVAQGQPRPSIEERLKEYEARHAVGHATGEVAVHHAVTEERTSDVDAEPNLELENKEKGQ</sequence>
<evidence type="ECO:0000256" key="6">
    <source>
        <dbReference type="PIRSR" id="PIRSR630616-1"/>
    </source>
</evidence>
<dbReference type="GO" id="GO:0004674">
    <property type="term" value="F:protein serine/threonine kinase activity"/>
    <property type="evidence" value="ECO:0007669"/>
    <property type="project" value="UniProtKB-KW"/>
</dbReference>
<dbReference type="InterPro" id="IPR017441">
    <property type="entry name" value="Protein_kinase_ATP_BS"/>
</dbReference>
<reference evidence="13 14" key="1">
    <citation type="submission" date="2022-12" db="EMBL/GenBank/DDBJ databases">
        <title>Genomic features and morphological characterization of a novel Knufia sp. strain isolated from spacecraft assembly facility.</title>
        <authorList>
            <person name="Teixeira M."/>
            <person name="Chander A.M."/>
            <person name="Stajich J.E."/>
            <person name="Venkateswaran K."/>
        </authorList>
    </citation>
    <scope>NUCLEOTIDE SEQUENCE [LARGE SCALE GENOMIC DNA]</scope>
    <source>
        <strain evidence="13 14">FJI-L2-BK-P2</strain>
    </source>
</reference>
<evidence type="ECO:0000259" key="12">
    <source>
        <dbReference type="PROSITE" id="PS50011"/>
    </source>
</evidence>
<keyword evidence="5 7" id="KW-0067">ATP-binding</keyword>
<evidence type="ECO:0000256" key="9">
    <source>
        <dbReference type="PROSITE-ProRule" id="PRU10141"/>
    </source>
</evidence>
<keyword evidence="14" id="KW-1185">Reference proteome</keyword>
<dbReference type="PROSITE" id="PS00108">
    <property type="entry name" value="PROTEIN_KINASE_ST"/>
    <property type="match status" value="1"/>
</dbReference>
<keyword evidence="4" id="KW-0418">Kinase</keyword>
<evidence type="ECO:0000256" key="7">
    <source>
        <dbReference type="PIRSR" id="PIRSR630616-2"/>
    </source>
</evidence>
<keyword evidence="3 7" id="KW-0547">Nucleotide-binding</keyword>
<feature type="domain" description="Protein kinase" evidence="12">
    <location>
        <begin position="39"/>
        <end position="288"/>
    </location>
</feature>
<feature type="compositionally biased region" description="Polar residues" evidence="11">
    <location>
        <begin position="550"/>
        <end position="566"/>
    </location>
</feature>
<dbReference type="GO" id="GO:0005524">
    <property type="term" value="F:ATP binding"/>
    <property type="evidence" value="ECO:0007669"/>
    <property type="project" value="UniProtKB-UniRule"/>
</dbReference>
<evidence type="ECO:0000256" key="11">
    <source>
        <dbReference type="SAM" id="MobiDB-lite"/>
    </source>
</evidence>
<evidence type="ECO:0000256" key="2">
    <source>
        <dbReference type="ARBA" id="ARBA00022679"/>
    </source>
</evidence>
<dbReference type="InterPro" id="IPR030616">
    <property type="entry name" value="Aur-like"/>
</dbReference>
<feature type="binding site" evidence="7">
    <location>
        <begin position="162"/>
        <end position="163"/>
    </location>
    <ligand>
        <name>ATP</name>
        <dbReference type="ChEBI" id="CHEBI:30616"/>
    </ligand>
</feature>
<feature type="region of interest" description="Disordered" evidence="11">
    <location>
        <begin position="538"/>
        <end position="737"/>
    </location>
</feature>
<dbReference type="Gene3D" id="1.10.510.10">
    <property type="entry name" value="Transferase(Phosphotransferase) domain 1"/>
    <property type="match status" value="1"/>
</dbReference>
<evidence type="ECO:0000256" key="8">
    <source>
        <dbReference type="PIRSR" id="PIRSR630616-3"/>
    </source>
</evidence>
<evidence type="ECO:0000256" key="1">
    <source>
        <dbReference type="ARBA" id="ARBA00022527"/>
    </source>
</evidence>
<evidence type="ECO:0000313" key="13">
    <source>
        <dbReference type="EMBL" id="KAK5948712.1"/>
    </source>
</evidence>
<feature type="region of interest" description="Disordered" evidence="11">
    <location>
        <begin position="391"/>
        <end position="520"/>
    </location>
</feature>
<feature type="active site" description="Proton acceptor" evidence="6">
    <location>
        <position position="158"/>
    </location>
</feature>
<protein>
    <recommendedName>
        <fullName evidence="12">Protein kinase domain-containing protein</fullName>
    </recommendedName>
</protein>
<evidence type="ECO:0000256" key="10">
    <source>
        <dbReference type="SAM" id="Coils"/>
    </source>
</evidence>
<dbReference type="InterPro" id="IPR000719">
    <property type="entry name" value="Prot_kinase_dom"/>
</dbReference>
<dbReference type="SUPFAM" id="SSF56112">
    <property type="entry name" value="Protein kinase-like (PK-like)"/>
    <property type="match status" value="1"/>
</dbReference>
<feature type="compositionally biased region" description="Polar residues" evidence="11">
    <location>
        <begin position="601"/>
        <end position="611"/>
    </location>
</feature>
<dbReference type="PROSITE" id="PS00107">
    <property type="entry name" value="PROTEIN_KINASE_ATP"/>
    <property type="match status" value="1"/>
</dbReference>
<organism evidence="13 14">
    <name type="scientific">Knufia fluminis</name>
    <dbReference type="NCBI Taxonomy" id="191047"/>
    <lineage>
        <taxon>Eukaryota</taxon>
        <taxon>Fungi</taxon>
        <taxon>Dikarya</taxon>
        <taxon>Ascomycota</taxon>
        <taxon>Pezizomycotina</taxon>
        <taxon>Eurotiomycetes</taxon>
        <taxon>Chaetothyriomycetidae</taxon>
        <taxon>Chaetothyriales</taxon>
        <taxon>Trichomeriaceae</taxon>
        <taxon>Knufia</taxon>
    </lineage>
</organism>
<dbReference type="Proteomes" id="UP001316803">
    <property type="component" value="Unassembled WGS sequence"/>
</dbReference>
<dbReference type="InterPro" id="IPR011009">
    <property type="entry name" value="Kinase-like_dom_sf"/>
</dbReference>
<dbReference type="InterPro" id="IPR008271">
    <property type="entry name" value="Ser/Thr_kinase_AS"/>
</dbReference>
<evidence type="ECO:0000313" key="14">
    <source>
        <dbReference type="Proteomes" id="UP001316803"/>
    </source>
</evidence>
<accession>A0AAN8II35</accession>
<feature type="region of interest" description="Disordered" evidence="11">
    <location>
        <begin position="895"/>
        <end position="919"/>
    </location>
</feature>
<feature type="binding site" evidence="7">
    <location>
        <position position="176"/>
    </location>
    <ligand>
        <name>ATP</name>
        <dbReference type="ChEBI" id="CHEBI:30616"/>
    </ligand>
</feature>
<keyword evidence="10" id="KW-0175">Coiled coil</keyword>
<feature type="compositionally biased region" description="Basic and acidic residues" evidence="11">
    <location>
        <begin position="538"/>
        <end position="549"/>
    </location>
</feature>
<feature type="cross-link" description="Glycyl lysine isopeptide (Lys-Gly) (interchain with G-Cter in SUMO2)" evidence="8">
    <location>
        <position position="160"/>
    </location>
</feature>
<feature type="binding site" evidence="7">
    <location>
        <position position="65"/>
    </location>
    <ligand>
        <name>ATP</name>
        <dbReference type="ChEBI" id="CHEBI:30616"/>
    </ligand>
</feature>
<feature type="region of interest" description="Disordered" evidence="11">
    <location>
        <begin position="848"/>
        <end position="868"/>
    </location>
</feature>
<dbReference type="FunFam" id="1.10.510.10:FF:000434">
    <property type="entry name" value="Serine/threonine protein kinase"/>
    <property type="match status" value="1"/>
</dbReference>
<keyword evidence="1" id="KW-0723">Serine/threonine-protein kinase</keyword>
<keyword evidence="2" id="KW-0808">Transferase</keyword>
<evidence type="ECO:0000256" key="3">
    <source>
        <dbReference type="ARBA" id="ARBA00022741"/>
    </source>
</evidence>
<feature type="compositionally biased region" description="Low complexity" evidence="11">
    <location>
        <begin position="653"/>
        <end position="682"/>
    </location>
</feature>
<feature type="compositionally biased region" description="Basic residues" evidence="11">
    <location>
        <begin position="640"/>
        <end position="652"/>
    </location>
</feature>
<feature type="binding site" evidence="9">
    <location>
        <position position="69"/>
    </location>
    <ligand>
        <name>ATP</name>
        <dbReference type="ChEBI" id="CHEBI:30616"/>
    </ligand>
</feature>
<dbReference type="SMART" id="SM00220">
    <property type="entry name" value="S_TKc"/>
    <property type="match status" value="1"/>
</dbReference>
<feature type="coiled-coil region" evidence="10">
    <location>
        <begin position="347"/>
        <end position="374"/>
    </location>
</feature>
<dbReference type="Pfam" id="PF00069">
    <property type="entry name" value="Pkinase"/>
    <property type="match status" value="1"/>
</dbReference>